<keyword evidence="3 10" id="KW-0489">Methyltransferase</keyword>
<evidence type="ECO:0000313" key="11">
    <source>
        <dbReference type="Proteomes" id="UP000199197"/>
    </source>
</evidence>
<keyword evidence="6" id="KW-0680">Restriction system</keyword>
<dbReference type="RefSeq" id="WP_092347281.1">
    <property type="nucleotide sequence ID" value="NZ_CZVW01000002.1"/>
</dbReference>
<dbReference type="GO" id="GO:0015667">
    <property type="term" value="F:site-specific DNA-methyltransferase (cytosine-N4-specific) activity"/>
    <property type="evidence" value="ECO:0007669"/>
    <property type="project" value="UniProtKB-EC"/>
</dbReference>
<dbReference type="InterPro" id="IPR029063">
    <property type="entry name" value="SAM-dependent_MTases_sf"/>
</dbReference>
<keyword evidence="5" id="KW-0949">S-adenosyl-L-methionine</keyword>
<sequence>MRAEFLSDIEQERSKFDEFGRVRDERFDFKNVPASSGIYAIHPYPAMFHFLVVRHLISEFSKEGDLVFDPFVGSGVSAGESLISGRNFWGCDINPLSILISKVRTTPLSYDSLLSALQKIINTRIKNFDFVNFKNIDYWFDDYVIYELSKLRKIIFDIEDEKLRRFFLVSFSETVRKVSKADPSEFKLLRRKKRVSKNVFSVFKEISLKNIWNLTEFYRRNPPKNSKIVLEEANVLDELPVEDVDLVITSPPYGDSRTTVAYGQFSRLSLQWLGIDEKVDKTSLGAKPREISCDLPSEILYTYLEKLRSEDRKRAEEVFSFYFDLFSAVRNISGKVRFGGIVCFVVGNRRVKGVELPTDKIATDFFKFFGFKHIKTVVREISNKRMPSQNSPKNIRGQKDFTMKYEYIVILRKDLK</sequence>
<keyword evidence="11" id="KW-1185">Reference proteome</keyword>
<evidence type="ECO:0000313" key="10">
    <source>
        <dbReference type="EMBL" id="CUS97257.1"/>
    </source>
</evidence>
<comment type="catalytic activity">
    <reaction evidence="8">
        <text>a 2'-deoxycytidine in DNA + S-adenosyl-L-methionine = an N(4)-methyl-2'-deoxycytidine in DNA + S-adenosyl-L-homocysteine + H(+)</text>
        <dbReference type="Rhea" id="RHEA:16857"/>
        <dbReference type="Rhea" id="RHEA-COMP:11369"/>
        <dbReference type="Rhea" id="RHEA-COMP:13674"/>
        <dbReference type="ChEBI" id="CHEBI:15378"/>
        <dbReference type="ChEBI" id="CHEBI:57856"/>
        <dbReference type="ChEBI" id="CHEBI:59789"/>
        <dbReference type="ChEBI" id="CHEBI:85452"/>
        <dbReference type="ChEBI" id="CHEBI:137933"/>
        <dbReference type="EC" id="2.1.1.113"/>
    </reaction>
</comment>
<organism evidence="10 11">
    <name type="scientific">Candidatus Chryseopegocella kryptomonas</name>
    <dbReference type="NCBI Taxonomy" id="1633643"/>
    <lineage>
        <taxon>Bacteria</taxon>
        <taxon>Pseudomonadati</taxon>
        <taxon>Candidatus Kryptoniota</taxon>
        <taxon>Candidatus Chryseopegocella</taxon>
    </lineage>
</organism>
<dbReference type="InterPro" id="IPR017985">
    <property type="entry name" value="MeTrfase_CN4_CS"/>
</dbReference>
<protein>
    <recommendedName>
        <fullName evidence="2">site-specific DNA-methyltransferase (cytosine-N(4)-specific)</fullName>
        <ecNumber evidence="2">2.1.1.113</ecNumber>
    </recommendedName>
</protein>
<comment type="similarity">
    <text evidence="1">Belongs to the N(4)/N(6)-methyltransferase family. N(4) subfamily.</text>
</comment>
<gene>
    <name evidence="10" type="ORF">JGI23_00271</name>
</gene>
<keyword evidence="7" id="KW-0238">DNA-binding</keyword>
<dbReference type="GO" id="GO:0008170">
    <property type="term" value="F:N-methyltransferase activity"/>
    <property type="evidence" value="ECO:0007669"/>
    <property type="project" value="InterPro"/>
</dbReference>
<evidence type="ECO:0000256" key="7">
    <source>
        <dbReference type="ARBA" id="ARBA00023125"/>
    </source>
</evidence>
<accession>A0A0P1MNX1</accession>
<reference evidence="11" key="1">
    <citation type="submission" date="2015-11" db="EMBL/GenBank/DDBJ databases">
        <authorList>
            <person name="Varghese N."/>
        </authorList>
    </citation>
    <scope>NUCLEOTIDE SEQUENCE [LARGE SCALE GENOMIC DNA]</scope>
    <source>
        <strain evidence="11">JGI-23</strain>
    </source>
</reference>
<dbReference type="GO" id="GO:0009307">
    <property type="term" value="P:DNA restriction-modification system"/>
    <property type="evidence" value="ECO:0007669"/>
    <property type="project" value="UniProtKB-KW"/>
</dbReference>
<evidence type="ECO:0000259" key="9">
    <source>
        <dbReference type="Pfam" id="PF01555"/>
    </source>
</evidence>
<dbReference type="SUPFAM" id="SSF53335">
    <property type="entry name" value="S-adenosyl-L-methionine-dependent methyltransferases"/>
    <property type="match status" value="2"/>
</dbReference>
<dbReference type="PROSITE" id="PS00093">
    <property type="entry name" value="N4_MTASE"/>
    <property type="match status" value="1"/>
</dbReference>
<evidence type="ECO:0000256" key="3">
    <source>
        <dbReference type="ARBA" id="ARBA00022603"/>
    </source>
</evidence>
<evidence type="ECO:0000256" key="5">
    <source>
        <dbReference type="ARBA" id="ARBA00022691"/>
    </source>
</evidence>
<evidence type="ECO:0000256" key="1">
    <source>
        <dbReference type="ARBA" id="ARBA00010203"/>
    </source>
</evidence>
<evidence type="ECO:0000256" key="6">
    <source>
        <dbReference type="ARBA" id="ARBA00022747"/>
    </source>
</evidence>
<dbReference type="Pfam" id="PF01555">
    <property type="entry name" value="N6_N4_Mtase"/>
    <property type="match status" value="1"/>
</dbReference>
<feature type="domain" description="DNA methylase N-4/N-6" evidence="9">
    <location>
        <begin position="17"/>
        <end position="95"/>
    </location>
</feature>
<dbReference type="InterPro" id="IPR002941">
    <property type="entry name" value="DNA_methylase_N4/N6"/>
</dbReference>
<evidence type="ECO:0000256" key="8">
    <source>
        <dbReference type="ARBA" id="ARBA00049120"/>
    </source>
</evidence>
<dbReference type="AlphaFoldDB" id="A0A0P1MNX1"/>
<dbReference type="EC" id="2.1.1.113" evidence="2"/>
<evidence type="ECO:0000256" key="4">
    <source>
        <dbReference type="ARBA" id="ARBA00022679"/>
    </source>
</evidence>
<proteinExistence type="inferred from homology"/>
<dbReference type="GO" id="GO:0003677">
    <property type="term" value="F:DNA binding"/>
    <property type="evidence" value="ECO:0007669"/>
    <property type="project" value="UniProtKB-KW"/>
</dbReference>
<keyword evidence="4" id="KW-0808">Transferase</keyword>
<dbReference type="EMBL" id="CZVW01000002">
    <property type="protein sequence ID" value="CUS97257.1"/>
    <property type="molecule type" value="Genomic_DNA"/>
</dbReference>
<dbReference type="GO" id="GO:0032259">
    <property type="term" value="P:methylation"/>
    <property type="evidence" value="ECO:0007669"/>
    <property type="project" value="UniProtKB-KW"/>
</dbReference>
<name>A0A0P1MNX1_9BACT</name>
<evidence type="ECO:0000256" key="2">
    <source>
        <dbReference type="ARBA" id="ARBA00012185"/>
    </source>
</evidence>
<dbReference type="Proteomes" id="UP000199197">
    <property type="component" value="Unassembled WGS sequence"/>
</dbReference>
<dbReference type="OrthoDB" id="817797at2"/>
<dbReference type="Gene3D" id="3.40.50.150">
    <property type="entry name" value="Vaccinia Virus protein VP39"/>
    <property type="match status" value="2"/>
</dbReference>